<dbReference type="PANTHER" id="PTHR42973:SF39">
    <property type="entry name" value="FAD-BINDING PCMH-TYPE DOMAIN-CONTAINING PROTEIN"/>
    <property type="match status" value="1"/>
</dbReference>
<keyword evidence="5" id="KW-0560">Oxidoreductase</keyword>
<dbReference type="GO" id="GO:0016491">
    <property type="term" value="F:oxidoreductase activity"/>
    <property type="evidence" value="ECO:0007669"/>
    <property type="project" value="UniProtKB-KW"/>
</dbReference>
<dbReference type="PROSITE" id="PS51387">
    <property type="entry name" value="FAD_PCMH"/>
    <property type="match status" value="1"/>
</dbReference>
<keyword evidence="3" id="KW-0285">Flavoprotein</keyword>
<keyword evidence="6" id="KW-0732">Signal</keyword>
<feature type="domain" description="FAD-binding PCMH-type" evidence="7">
    <location>
        <begin position="135"/>
        <end position="406"/>
    </location>
</feature>
<reference evidence="8 9" key="1">
    <citation type="submission" date="2016-09" db="EMBL/GenBank/DDBJ databases">
        <title>Extensive genetic diversity and differential bi-allelic expression allows diatom success in the polar Southern Ocean.</title>
        <authorList>
            <consortium name="DOE Joint Genome Institute"/>
            <person name="Mock T."/>
            <person name="Otillar R.P."/>
            <person name="Strauss J."/>
            <person name="Dupont C."/>
            <person name="Frickenhaus S."/>
            <person name="Maumus F."/>
            <person name="Mcmullan M."/>
            <person name="Sanges R."/>
            <person name="Schmutz J."/>
            <person name="Toseland A."/>
            <person name="Valas R."/>
            <person name="Veluchamy A."/>
            <person name="Ward B.J."/>
            <person name="Allen A."/>
            <person name="Barry K."/>
            <person name="Falciatore A."/>
            <person name="Ferrante M."/>
            <person name="Fortunato A.E."/>
            <person name="Gloeckner G."/>
            <person name="Gruber A."/>
            <person name="Hipkin R."/>
            <person name="Janech M."/>
            <person name="Kroth P."/>
            <person name="Leese F."/>
            <person name="Lindquist E."/>
            <person name="Lyon B.R."/>
            <person name="Martin J."/>
            <person name="Mayer C."/>
            <person name="Parker M."/>
            <person name="Quesneville H."/>
            <person name="Raymond J."/>
            <person name="Uhlig C."/>
            <person name="Valentin K.U."/>
            <person name="Worden A.Z."/>
            <person name="Armbrust E.V."/>
            <person name="Bowler C."/>
            <person name="Green B."/>
            <person name="Moulton V."/>
            <person name="Van Oosterhout C."/>
            <person name="Grigoriev I."/>
        </authorList>
    </citation>
    <scope>NUCLEOTIDE SEQUENCE [LARGE SCALE GENOMIC DNA]</scope>
    <source>
        <strain evidence="8 9">CCMP1102</strain>
    </source>
</reference>
<protein>
    <recommendedName>
        <fullName evidence="7">FAD-binding PCMH-type domain-containing protein</fullName>
    </recommendedName>
</protein>
<evidence type="ECO:0000256" key="6">
    <source>
        <dbReference type="SAM" id="SignalP"/>
    </source>
</evidence>
<name>A0A1E7EYA2_9STRA</name>
<comment type="similarity">
    <text evidence="2">Belongs to the oxygen-dependent FAD-linked oxidoreductase family.</text>
</comment>
<accession>A0A1E7EYA2</accession>
<evidence type="ECO:0000313" key="9">
    <source>
        <dbReference type="Proteomes" id="UP000095751"/>
    </source>
</evidence>
<organism evidence="8 9">
    <name type="scientific">Fragilariopsis cylindrus CCMP1102</name>
    <dbReference type="NCBI Taxonomy" id="635003"/>
    <lineage>
        <taxon>Eukaryota</taxon>
        <taxon>Sar</taxon>
        <taxon>Stramenopiles</taxon>
        <taxon>Ochrophyta</taxon>
        <taxon>Bacillariophyta</taxon>
        <taxon>Bacillariophyceae</taxon>
        <taxon>Bacillariophycidae</taxon>
        <taxon>Bacillariales</taxon>
        <taxon>Bacillariaceae</taxon>
        <taxon>Fragilariopsis</taxon>
    </lineage>
</organism>
<proteinExistence type="inferred from homology"/>
<dbReference type="AlphaFoldDB" id="A0A1E7EYA2"/>
<keyword evidence="4" id="KW-0274">FAD</keyword>
<dbReference type="OrthoDB" id="45612at2759"/>
<dbReference type="PROSITE" id="PS00862">
    <property type="entry name" value="OX2_COVAL_FAD"/>
    <property type="match status" value="1"/>
</dbReference>
<dbReference type="Gene3D" id="3.30.465.10">
    <property type="match status" value="2"/>
</dbReference>
<sequence>MMITKVQFVFVLYLATALRYANAALGNVEDISMREWKKFQSDLTSNEVLPNLSALFEGLGRKWVDECVPSFKNDKNMLSSGESKVSNYELMKKENGVCLDYLSCAYERCIWPYGFDGELPFIVPEFDETDLREVRLNLPSLVVFPKSVGDIKTTIDFANKHKIGISIKSTGHDNHGGSTQKDTINIYMRDFPVFASGDNTMTPSYGIVECNQDHDKVALSKKKLTTQDLVDVACKVAESRSKKAMIHVGGGQVWNDVLKAVHKENLRINPIYPTYQVISGSSGSVGCAGGFILCGGVSGNTPARQFGTPLDNIVQLEMVLPTGHHVRFGPTDWTMPIPAGKITPQTTEVLGWCNSKPNEVEVANWEWVECSGKHIPNFDDLWFAVRGGGGGSYGVITALYYVLHEASQLELVGSPGTIHDFVDLRKGWLKDIATRFKVDQVELPSGLPPQLFPPPLSPPNSGEAQMFLDQIWVNFLIDLYENPKALGLTDEAAYSCGSAGNINPKFFGPINDHICHSDGVASDIVKAWNIIVINNEPKLKKFKFSDAFIDLVRKKMIVKKIFYDFVELTTSRDDNDSSTIDGTGKSNPFQMWTNDSFLDVEIEDAPDTPHPFLAPYAYGGALIPPKSVIMKDREKSIEFFGKMGGWYTATGGKLAETSDGRASYAKRDDTGSMYLSVNPPFNFGAESQTIPGTYDTFWSYIFDETGTGVEDEFPAVADLCHSGHFLVGPKKDDWRKGCDVTFEFNDPEKTYEALKQARKDCISWQQLVWGKQSTVDRLKCVQKKHDPNRLFICWGCIVEPIDDDEEDDVCEQIKKPKVKKSKITKKRKTKK</sequence>
<keyword evidence="9" id="KW-1185">Reference proteome</keyword>
<gene>
    <name evidence="8" type="ORF">FRACYDRAFT_246720</name>
</gene>
<dbReference type="InterPro" id="IPR036318">
    <property type="entry name" value="FAD-bd_PCMH-like_sf"/>
</dbReference>
<dbReference type="EMBL" id="KV784370">
    <property type="protein sequence ID" value="OEU10847.1"/>
    <property type="molecule type" value="Genomic_DNA"/>
</dbReference>
<evidence type="ECO:0000256" key="3">
    <source>
        <dbReference type="ARBA" id="ARBA00022630"/>
    </source>
</evidence>
<evidence type="ECO:0000259" key="7">
    <source>
        <dbReference type="PROSITE" id="PS51387"/>
    </source>
</evidence>
<evidence type="ECO:0000256" key="5">
    <source>
        <dbReference type="ARBA" id="ARBA00023002"/>
    </source>
</evidence>
<evidence type="ECO:0000256" key="2">
    <source>
        <dbReference type="ARBA" id="ARBA00005466"/>
    </source>
</evidence>
<dbReference type="InterPro" id="IPR050416">
    <property type="entry name" value="FAD-linked_Oxidoreductase"/>
</dbReference>
<dbReference type="InterPro" id="IPR016166">
    <property type="entry name" value="FAD-bd_PCMH"/>
</dbReference>
<comment type="cofactor">
    <cofactor evidence="1">
        <name>FAD</name>
        <dbReference type="ChEBI" id="CHEBI:57692"/>
    </cofactor>
</comment>
<dbReference type="SUPFAM" id="SSF56176">
    <property type="entry name" value="FAD-binding/transporter-associated domain-like"/>
    <property type="match status" value="1"/>
</dbReference>
<dbReference type="PANTHER" id="PTHR42973">
    <property type="entry name" value="BINDING OXIDOREDUCTASE, PUTATIVE (AFU_ORTHOLOGUE AFUA_1G17690)-RELATED"/>
    <property type="match status" value="1"/>
</dbReference>
<evidence type="ECO:0000256" key="1">
    <source>
        <dbReference type="ARBA" id="ARBA00001974"/>
    </source>
</evidence>
<feature type="signal peptide" evidence="6">
    <location>
        <begin position="1"/>
        <end position="23"/>
    </location>
</feature>
<dbReference type="GO" id="GO:0071949">
    <property type="term" value="F:FAD binding"/>
    <property type="evidence" value="ECO:0007669"/>
    <property type="project" value="InterPro"/>
</dbReference>
<dbReference type="Proteomes" id="UP000095751">
    <property type="component" value="Unassembled WGS sequence"/>
</dbReference>
<feature type="chain" id="PRO_5009192383" description="FAD-binding PCMH-type domain-containing protein" evidence="6">
    <location>
        <begin position="24"/>
        <end position="831"/>
    </location>
</feature>
<dbReference type="InParanoid" id="A0A1E7EYA2"/>
<dbReference type="KEGG" id="fcy:FRACYDRAFT_246720"/>
<evidence type="ECO:0000313" key="8">
    <source>
        <dbReference type="EMBL" id="OEU10847.1"/>
    </source>
</evidence>
<dbReference type="InterPro" id="IPR016169">
    <property type="entry name" value="FAD-bd_PCMH_sub2"/>
</dbReference>
<evidence type="ECO:0000256" key="4">
    <source>
        <dbReference type="ARBA" id="ARBA00022827"/>
    </source>
</evidence>
<dbReference type="InterPro" id="IPR006093">
    <property type="entry name" value="Oxy_OxRdtase_FAD_BS"/>
</dbReference>